<proteinExistence type="predicted"/>
<dbReference type="EMBL" id="CP003137">
    <property type="protein sequence ID" value="AEV94703.1"/>
    <property type="molecule type" value="Genomic_DNA"/>
</dbReference>
<sequence length="43" mass="4862">MRNNRERRFDGLGQGAVLGYPQKAGLSNSFQNRERSNPDAILK</sequence>
<accession>G8PB74</accession>
<reference evidence="2 3" key="1">
    <citation type="journal article" date="2012" name="J. Bacteriol.">
        <title>Complete Genome Sequence of the Beer Spoilage Organism Pediococcus claussenii ATCC BAA-344T.</title>
        <authorList>
            <person name="Pittet V."/>
            <person name="Abegunde T."/>
            <person name="Marfleet T."/>
            <person name="Haakensen M."/>
            <person name="Morrow K."/>
            <person name="Jayaprakash T."/>
            <person name="Schroeder K."/>
            <person name="Trost B."/>
            <person name="Byrns S."/>
            <person name="Bergsveinson J."/>
            <person name="Kusalik A."/>
            <person name="Ziola B."/>
        </authorList>
    </citation>
    <scope>NUCLEOTIDE SEQUENCE [LARGE SCALE GENOMIC DNA]</scope>
    <source>
        <strain evidence="2 3">ATCC BAA-344</strain>
    </source>
</reference>
<keyword evidence="3" id="KW-1185">Reference proteome</keyword>
<protein>
    <submittedName>
        <fullName evidence="2">Uncharacterized protein</fullName>
    </submittedName>
</protein>
<evidence type="ECO:0000313" key="3">
    <source>
        <dbReference type="Proteomes" id="UP000005444"/>
    </source>
</evidence>
<evidence type="ECO:0000313" key="2">
    <source>
        <dbReference type="EMBL" id="AEV94703.1"/>
    </source>
</evidence>
<feature type="region of interest" description="Disordered" evidence="1">
    <location>
        <begin position="1"/>
        <end position="43"/>
    </location>
</feature>
<gene>
    <name evidence="2" type="ordered locus">PECL_397</name>
</gene>
<feature type="compositionally biased region" description="Basic and acidic residues" evidence="1">
    <location>
        <begin position="32"/>
        <end position="43"/>
    </location>
</feature>
<dbReference type="STRING" id="701521.PECL_397"/>
<feature type="compositionally biased region" description="Basic and acidic residues" evidence="1">
    <location>
        <begin position="1"/>
        <end position="10"/>
    </location>
</feature>
<dbReference type="KEGG" id="pce:PECL_397"/>
<dbReference type="PATRIC" id="fig|701521.8.peg.375"/>
<dbReference type="HOGENOM" id="CLU_3237293_0_0_9"/>
<name>G8PB74_PEDCP</name>
<evidence type="ECO:0000256" key="1">
    <source>
        <dbReference type="SAM" id="MobiDB-lite"/>
    </source>
</evidence>
<dbReference type="Proteomes" id="UP000005444">
    <property type="component" value="Chromosome"/>
</dbReference>
<dbReference type="AlphaFoldDB" id="G8PB74"/>
<organism evidence="2 3">
    <name type="scientific">Pediococcus claussenii (strain ATCC BAA-344 / DSM 14800 / JCM 18046 / KCTC 3811 / LMG 21948 / P06)</name>
    <dbReference type="NCBI Taxonomy" id="701521"/>
    <lineage>
        <taxon>Bacteria</taxon>
        <taxon>Bacillati</taxon>
        <taxon>Bacillota</taxon>
        <taxon>Bacilli</taxon>
        <taxon>Lactobacillales</taxon>
        <taxon>Lactobacillaceae</taxon>
        <taxon>Pediococcus</taxon>
    </lineage>
</organism>